<comment type="caution">
    <text evidence="2">The sequence shown here is derived from an EMBL/GenBank/DDBJ whole genome shotgun (WGS) entry which is preliminary data.</text>
</comment>
<keyword evidence="1" id="KW-1133">Transmembrane helix</keyword>
<dbReference type="EMBL" id="MHTT01000009">
    <property type="protein sequence ID" value="OHA65919.1"/>
    <property type="molecule type" value="Genomic_DNA"/>
</dbReference>
<feature type="transmembrane region" description="Helical" evidence="1">
    <location>
        <begin position="14"/>
        <end position="34"/>
    </location>
</feature>
<evidence type="ECO:0000256" key="1">
    <source>
        <dbReference type="SAM" id="Phobius"/>
    </source>
</evidence>
<keyword evidence="1" id="KW-0472">Membrane</keyword>
<name>A0A1G2R0L7_9BACT</name>
<sequence>MAVTFIQQKKTQRMLIIVLLGAIASVGAVLWWGFFFAGGLSPANVTLPSPKKIEVQTDILSHPVLQELDEPREATVAPQGIGRDNPFLPAP</sequence>
<dbReference type="AlphaFoldDB" id="A0A1G2R0L7"/>
<evidence type="ECO:0000313" key="2">
    <source>
        <dbReference type="EMBL" id="OHA65919.1"/>
    </source>
</evidence>
<evidence type="ECO:0000313" key="3">
    <source>
        <dbReference type="Proteomes" id="UP000178065"/>
    </source>
</evidence>
<reference evidence="2 3" key="1">
    <citation type="journal article" date="2016" name="Nat. Commun.">
        <title>Thousands of microbial genomes shed light on interconnected biogeochemical processes in an aquifer system.</title>
        <authorList>
            <person name="Anantharaman K."/>
            <person name="Brown C.T."/>
            <person name="Hug L.A."/>
            <person name="Sharon I."/>
            <person name="Castelle C.J."/>
            <person name="Probst A.J."/>
            <person name="Thomas B.C."/>
            <person name="Singh A."/>
            <person name="Wilkins M.J."/>
            <person name="Karaoz U."/>
            <person name="Brodie E.L."/>
            <person name="Williams K.H."/>
            <person name="Hubbard S.S."/>
            <person name="Banfield J.F."/>
        </authorList>
    </citation>
    <scope>NUCLEOTIDE SEQUENCE [LARGE SCALE GENOMIC DNA]</scope>
</reference>
<gene>
    <name evidence="2" type="ORF">A2672_00620</name>
</gene>
<keyword evidence="1" id="KW-0812">Transmembrane</keyword>
<dbReference type="STRING" id="1802448.A2672_00620"/>
<proteinExistence type="predicted"/>
<organism evidence="2 3">
    <name type="scientific">Candidatus Wildermuthbacteria bacterium RIFCSPHIGHO2_01_FULL_49_22b</name>
    <dbReference type="NCBI Taxonomy" id="1802448"/>
    <lineage>
        <taxon>Bacteria</taxon>
        <taxon>Candidatus Wildermuthiibacteriota</taxon>
    </lineage>
</organism>
<accession>A0A1G2R0L7</accession>
<protein>
    <submittedName>
        <fullName evidence="2">Uncharacterized protein</fullName>
    </submittedName>
</protein>
<dbReference type="Proteomes" id="UP000178065">
    <property type="component" value="Unassembled WGS sequence"/>
</dbReference>